<dbReference type="Pfam" id="PF15433">
    <property type="entry name" value="MRP-S31"/>
    <property type="match status" value="1"/>
</dbReference>
<dbReference type="Proteomes" id="UP000069940">
    <property type="component" value="Unassembled WGS sequence"/>
</dbReference>
<keyword evidence="5" id="KW-0496">Mitochondrion</keyword>
<accession>A0ABM1Y229</accession>
<feature type="compositionally biased region" description="Basic and acidic residues" evidence="9">
    <location>
        <begin position="32"/>
        <end position="44"/>
    </location>
</feature>
<organism evidence="10 11">
    <name type="scientific">Aedes albopictus</name>
    <name type="common">Asian tiger mosquito</name>
    <name type="synonym">Stegomyia albopicta</name>
    <dbReference type="NCBI Taxonomy" id="7160"/>
    <lineage>
        <taxon>Eukaryota</taxon>
        <taxon>Metazoa</taxon>
        <taxon>Ecdysozoa</taxon>
        <taxon>Arthropoda</taxon>
        <taxon>Hexapoda</taxon>
        <taxon>Insecta</taxon>
        <taxon>Pterygota</taxon>
        <taxon>Neoptera</taxon>
        <taxon>Endopterygota</taxon>
        <taxon>Diptera</taxon>
        <taxon>Nematocera</taxon>
        <taxon>Culicoidea</taxon>
        <taxon>Culicidae</taxon>
        <taxon>Culicinae</taxon>
        <taxon>Aedini</taxon>
        <taxon>Aedes</taxon>
        <taxon>Stegomyia</taxon>
    </lineage>
</organism>
<keyword evidence="6" id="KW-0687">Ribonucleoprotein</keyword>
<keyword evidence="3" id="KW-0809">Transit peptide</keyword>
<evidence type="ECO:0000313" key="11">
    <source>
        <dbReference type="Proteomes" id="UP000069940"/>
    </source>
</evidence>
<dbReference type="RefSeq" id="XP_019527722.3">
    <property type="nucleotide sequence ID" value="XM_019672177.3"/>
</dbReference>
<dbReference type="PANTHER" id="PTHR13231:SF3">
    <property type="entry name" value="SMALL RIBOSOMAL SUBUNIT PROTEIN MS31"/>
    <property type="match status" value="1"/>
</dbReference>
<comment type="subcellular location">
    <subcellularLocation>
        <location evidence="1">Mitochondrion</location>
    </subcellularLocation>
</comment>
<dbReference type="PANTHER" id="PTHR13231">
    <property type="entry name" value="MITOCHONDRIAL RIBOSOMAL PROTEIN S31"/>
    <property type="match status" value="1"/>
</dbReference>
<name>A0ABM1Y229_AEDAL</name>
<evidence type="ECO:0000256" key="7">
    <source>
        <dbReference type="ARBA" id="ARBA00035133"/>
    </source>
</evidence>
<reference evidence="10" key="2">
    <citation type="submission" date="2025-05" db="UniProtKB">
        <authorList>
            <consortium name="EnsemblMetazoa"/>
        </authorList>
    </citation>
    <scope>IDENTIFICATION</scope>
    <source>
        <strain evidence="10">Foshan</strain>
    </source>
</reference>
<evidence type="ECO:0000256" key="1">
    <source>
        <dbReference type="ARBA" id="ARBA00004173"/>
    </source>
</evidence>
<evidence type="ECO:0000256" key="9">
    <source>
        <dbReference type="SAM" id="MobiDB-lite"/>
    </source>
</evidence>
<dbReference type="InterPro" id="IPR026299">
    <property type="entry name" value="MRP-S31"/>
</dbReference>
<proteinExistence type="inferred from homology"/>
<evidence type="ECO:0000256" key="8">
    <source>
        <dbReference type="ARBA" id="ARBA00035363"/>
    </source>
</evidence>
<feature type="compositionally biased region" description="Basic and acidic residues" evidence="9">
    <location>
        <begin position="100"/>
        <end position="109"/>
    </location>
</feature>
<keyword evidence="4" id="KW-0689">Ribosomal protein</keyword>
<dbReference type="GeneID" id="109399671"/>
<evidence type="ECO:0000256" key="2">
    <source>
        <dbReference type="ARBA" id="ARBA00011057"/>
    </source>
</evidence>
<reference evidence="11" key="1">
    <citation type="journal article" date="2015" name="Proc. Natl. Acad. Sci. U.S.A.">
        <title>Genome sequence of the Asian Tiger mosquito, Aedes albopictus, reveals insights into its biology, genetics, and evolution.</title>
        <authorList>
            <person name="Chen X.G."/>
            <person name="Jiang X."/>
            <person name="Gu J."/>
            <person name="Xu M."/>
            <person name="Wu Y."/>
            <person name="Deng Y."/>
            <person name="Zhang C."/>
            <person name="Bonizzoni M."/>
            <person name="Dermauw W."/>
            <person name="Vontas J."/>
            <person name="Armbruster P."/>
            <person name="Huang X."/>
            <person name="Yang Y."/>
            <person name="Zhang H."/>
            <person name="He W."/>
            <person name="Peng H."/>
            <person name="Liu Y."/>
            <person name="Wu K."/>
            <person name="Chen J."/>
            <person name="Lirakis M."/>
            <person name="Topalis P."/>
            <person name="Van Leeuwen T."/>
            <person name="Hall A.B."/>
            <person name="Jiang X."/>
            <person name="Thorpe C."/>
            <person name="Mueller R.L."/>
            <person name="Sun C."/>
            <person name="Waterhouse R.M."/>
            <person name="Yan G."/>
            <person name="Tu Z.J."/>
            <person name="Fang X."/>
            <person name="James A.A."/>
        </authorList>
    </citation>
    <scope>NUCLEOTIDE SEQUENCE [LARGE SCALE GENOMIC DNA]</scope>
    <source>
        <strain evidence="11">Foshan</strain>
    </source>
</reference>
<dbReference type="EnsemblMetazoa" id="AALFPA23_004959.R6209">
    <property type="protein sequence ID" value="AALFPA23_004959.P6209"/>
    <property type="gene ID" value="AALFPA23_004959"/>
</dbReference>
<evidence type="ECO:0000256" key="6">
    <source>
        <dbReference type="ARBA" id="ARBA00023274"/>
    </source>
</evidence>
<protein>
    <recommendedName>
        <fullName evidence="7">Small ribosomal subunit protein mS31</fullName>
    </recommendedName>
    <alternativeName>
        <fullName evidence="8">28S ribosomal protein S31, mitochondrial</fullName>
    </alternativeName>
</protein>
<feature type="region of interest" description="Disordered" evidence="9">
    <location>
        <begin position="24"/>
        <end position="60"/>
    </location>
</feature>
<evidence type="ECO:0000313" key="10">
    <source>
        <dbReference type="EnsemblMetazoa" id="AALFPA23_004959.P6209"/>
    </source>
</evidence>
<sequence length="387" mass="43411">MLQIARSGFHRLHKNTNVRLIVNSGFSSDSGQKGDGDGDQKKESPQTASVPPKEDVKSSAALNRLNELLSMMTTESEVQLVKKVQLAKPAGQKRDKRKDKKADDRKQDSDSDSDSDDEKPRDLAKATRKVAESLGGDAKKTEAELLKKLLRGQPAGAEGAAAGASLSDIITGMQVDKEGAKKGKGVQLTRSNVVRKAIEKKGAKGQEYLKSAQSRERRRPLEAIHPTGASVKLFEGESLNIFTDPAALKDSPDILQTWKKLQDRELRLAVTHPPANYFQKMALWTEQGKLWKFPIDNEQGLLEEAKVSFTEHIFLDEHLEPWCPKRGPIRHFMELVCVGLSKNYFITAQEKKEHILWFRDYFEDKKDLLKQVIVQQSEKTGEKKLTE</sequence>
<evidence type="ECO:0000256" key="4">
    <source>
        <dbReference type="ARBA" id="ARBA00022980"/>
    </source>
</evidence>
<keyword evidence="11" id="KW-1185">Reference proteome</keyword>
<comment type="similarity">
    <text evidence="2">Belongs to the mitochondrion-specific ribosomal protein mS31 family.</text>
</comment>
<evidence type="ECO:0000256" key="5">
    <source>
        <dbReference type="ARBA" id="ARBA00023128"/>
    </source>
</evidence>
<feature type="region of interest" description="Disordered" evidence="9">
    <location>
        <begin position="74"/>
        <end position="138"/>
    </location>
</feature>
<evidence type="ECO:0000256" key="3">
    <source>
        <dbReference type="ARBA" id="ARBA00022946"/>
    </source>
</evidence>
<feature type="compositionally biased region" description="Basic and acidic residues" evidence="9">
    <location>
        <begin position="118"/>
        <end position="138"/>
    </location>
</feature>